<dbReference type="PROSITE" id="PS50237">
    <property type="entry name" value="HECT"/>
    <property type="match status" value="1"/>
</dbReference>
<dbReference type="GO" id="GO:0004842">
    <property type="term" value="F:ubiquitin-protein transferase activity"/>
    <property type="evidence" value="ECO:0007669"/>
    <property type="project" value="InterPro"/>
</dbReference>
<dbReference type="Proteomes" id="UP000663872">
    <property type="component" value="Unassembled WGS sequence"/>
</dbReference>
<evidence type="ECO:0000259" key="4">
    <source>
        <dbReference type="PROSITE" id="PS50237"/>
    </source>
</evidence>
<feature type="domain" description="B30.2/SPRY" evidence="3">
    <location>
        <begin position="1560"/>
        <end position="1773"/>
    </location>
</feature>
<dbReference type="PANTHER" id="PTHR46654:SF1">
    <property type="entry name" value="E3 UBIQUITIN-PROTEIN LIGASE HECTD3"/>
    <property type="match status" value="1"/>
</dbReference>
<dbReference type="EMBL" id="CAJNYT010003645">
    <property type="protein sequence ID" value="CAF3587377.1"/>
    <property type="molecule type" value="Genomic_DNA"/>
</dbReference>
<sequence length="3223" mass="373672">MGQYLSNINSCIVDRTNKNELVLNANSIVSGNGKENITLFLSMKQVADTLTANQTLSCETSLINQIQNHLVVLTKAKEINNVDTEVNEILTKNGLMLIIDDYQKSLERVKLIYNIQQQLQKSLRRKLSDHYDIAVPTVTDQNATVNVTTTFIQNVKRSQQVNEYERFSYLTIHSLASLLLRSFKISGQIDHSMSSQLISFVDQLCEQLPIKCVLCFQSPMKRHHLMLQSLEPLINHISELSSSSDSVVATQVTQILLKLSIAQASFKDFLTIISKLIFDTTDVYNLGDLFLQLNDWLANALSQYEQHNYHEDKGSLISLEYLKLNGIFPNERLSELHGGIFTGEFVASSLLAYIDIYNEINLNKQFFIGAMRSSISFEFHRNTFQQLFSILEQLTMRVSEQPKLAIIHSLRICTRLFKTHLRFLHALKSNIDTKILTKVNCDTRQMAQDSFDLSTFANTDELTKWFHFFSDLVCRDTQSESITTRRDASKALIYLVDLKATLFIEKLSFIHKHVMENKYHELVEELLIELNERVTLMNWIELIFNDNEIRPEKNQALAILYSFVRICLNSSSSLNQEQKQKLIQTLALLQQYFLLRLIPESQMKRRQTRGAHNNEISGLETPIDVASALIFAHYMSHILGDYTDKVEGANDFFQQILFGLCLMTQTSIFNFDIVQPIFTSVLPLLTEHALRSTIYEYNTAHVLYWLIGKISNLMIAGIQQNSLEIKHLNTLKLSLFGGGCEKTLVENNKYVLNLQESNLAKYSEFQIPVSNKEISSDHEFLMSIYNNTGQGAQLILKIKSYVKSTLHLLRSIESLADDACAALFAVYIKYYRRVNIAKSELTRTPDQRPHSKLLLLYEYASHVQTLFNTTRAQGDDCNELHEQIKRKSLLLLSTVKENNIIPIIQDNVLQPIESSVTLTMEQNHDNESIFHEELYNFVCSNVHKKETFQSDELVHCLVKQHERAVTRLIIYRFIDSFIKKVFEIEDDKERICAILTVYLPYLRKSNVNWSFLENIAATNNELKDEIRNTYYSIIQNVLSFILRSKRLEINIFNLLNLSYTSVDMNFLQQHQFVELLFKSYVHFSDGKEVENSTKLHQKLIAYNWFRLYVLNVCNNIQNEELIFHRLILNELKELRKLKEALPIDARDSVVDSVECRNHSLNNSSIAWFIYATTKHKTSRFGIELYTNQLLTLLLRCVHLHEYVRSKCATMDFIEELLYIYRHSQNRATIVLALKILRDLLPLLLETNDGITSSTMSQLLMKFLFSIGNSENSQEILAEIVTESIYIYRTIMSYQLSPWQVMATNVVIDSITVTLNNIDWTSFETINTQRWNYLLASLYILGGYIQPFSLGSTVRIYTNEEKTRYDLGVIIDMNTQNGSCHFIQYLRDNKMAEIKIDKLEVNVDVDPPNLLDLPNKSGCSQGVIHSILDALGSIIQIDLSSNNSLRLLQLKRYAVATLCRILNQHQIIDTFMQKSYVSVLAQLSMKDLCEQNVIQSININLFDRFQLEQYCFDLDQYKRSKQITTDNNINHLLTIDPYVIYNKADIKSNQSTYDRWKPYASKMKIEMYKKGRISNDEKLSIVPFPRQVADMSVIQECGNKHQFKGRIYMNDSYSHGAFPTFIVDNLQLSEGNWYYCVKLPYAGLIQIGWATRGFTPRSSEGLGVGDDEYSWSFDGSRGVLFSKRKSYLLPGHIRWQPNYVCGCGIEINGQNTRIKYWLNGKCLGTAFEHQSNIVSTTVKCNLLPNGSNTTYFPSVSMSAHSRKESCCEFIFSPEDMTECPLPEGYKPLLGPKLSPSKVPIVSCPYSAYLVGNEAQDSIYTSRNRPSTRFLRDFINENHIETVFIVDNQQLILTEDSNGFPFLMSNQALPFTISFDFQILTKTKHDAIDKSDILLFTLETNEIISVRIPFNEATRTIILINPNERHINIYINNEIQPININFDNSTMARFNFHFLPNVHAGMKNFAIWKYALSEEHIQRLFTSGISYVAIEYKQVKEHRLEANTFTFKKNQQYFPDEFLIPFKQPFNETTWNQKQKQVDMDESIFFHEIDQTNHSAVQLYGNQSYLVLKKSSRVWHNYALILDVLVPIFPTNGQPLSLVLLNAEANVFITSEGKLCLSAAKRKYESTSILILNQYVRLLISVDNKQIKIYVDGSIEIDVDVQHDVLGVNSDHIHLFREVDSEKNTTSNNMLRIRCKSITFLNRTIANKDLDEALKSSNYSLETLVALPLSLYTSSLINMGHNIEWIKFVANEYRTNHIQLIDTIIREHKEDFLKKDEQRQQRCILNIVSRLGSAVDRDKLEYLYNTSQIDSKDTIASVTKLVLTHWNDLQREQASIVEEENEKQDYCLRRVFKGFDLNYNFTEWIRDKSIAPQETDTTDQLLDLSNLEQDQTAFPTIFSQSTKIKKSLQYSHKNLSHKQYLESRIACEHGLIFIYASDTILNMFKIWTSTNAHRFPLERFGDYPFIIKLLQSIEYHYMHTNVRVENSMNTANILLKSILEDEILSHKFPFIDHLKQNIITESIRYLLKVSSSGHEPDDEPILNFIFKTLNIFVELITYRSTMKQNEIDTLMQLLFPEPLINIIFDLFLFVPIHQAKIFITYLFVTLMKTNKQFHTSEHIKYFMSQLCIELLSNPKSINNRTIKTLQTYILDFVYLDLIRGSREELEMKLSKFPEQFQELSMIIDIINAIMDETKCSKFPAMMFVQSSNVLNKASQFTLDEITISNSHFDNMSDLQLINLRNEDELIEHSFTEFIETLPVSFQRYPSLVNIPVVYIQNRAKLFYILEIFVEKNLVLLDLNLASDKSVFTDKIRAIKSYLSRRRRFKWFEQSLCQTKQNSSSNPTVIFDVLKASIPDSDGQNSLFYQGYEQLHENAHLLFRTCDQRLWRANYIGMHSTDQGGPYRDSITGMCSDICSTRLPLFILCPNGRMNIGLNRDQWIPNVFPLNQSIPIEIVKQYRFIGQLMGMAIRNKHYLDLKFPALLWKQLLGEDITVKDIEAIDVQSFAIIKKIESIIAENQPLFDNMNDLRFEIMSSAGYMYELMPDGKAIRVTVNNFTEYCIRYHEYHFNEFRRQIEYIRQGLCSIVPNSFMTFLTVNELEDAVCGKGHIDIELLKRNTQYSNCKNDTPFIQQFWKILSEMFNEEQKKLFLKFVWGRNTLPSCDEEFTQKFSIIVLTNRASFELDRTLPKSRTCSFALHLPVYSSTEIMHERLNYAITHCSNVDADG</sequence>
<dbReference type="Gene3D" id="3.90.1750.10">
    <property type="entry name" value="Hect, E3 ligase catalytic domains"/>
    <property type="match status" value="1"/>
</dbReference>
<proteinExistence type="predicted"/>
<dbReference type="Gene3D" id="3.30.2160.10">
    <property type="entry name" value="Hect, E3 ligase catalytic domain"/>
    <property type="match status" value="1"/>
</dbReference>
<dbReference type="SUPFAM" id="SSF49899">
    <property type="entry name" value="Concanavalin A-like lectins/glucanases"/>
    <property type="match status" value="1"/>
</dbReference>
<evidence type="ECO:0000313" key="6">
    <source>
        <dbReference type="Proteomes" id="UP000663872"/>
    </source>
</evidence>
<reference evidence="5" key="1">
    <citation type="submission" date="2021-02" db="EMBL/GenBank/DDBJ databases">
        <authorList>
            <person name="Nowell W R."/>
        </authorList>
    </citation>
    <scope>NUCLEOTIDE SEQUENCE</scope>
</reference>
<accession>A0A818MG24</accession>
<dbReference type="PROSITE" id="PS50188">
    <property type="entry name" value="B302_SPRY"/>
    <property type="match status" value="1"/>
</dbReference>
<dbReference type="InterPro" id="IPR001870">
    <property type="entry name" value="B30.2/SPRY"/>
</dbReference>
<evidence type="ECO:0000259" key="3">
    <source>
        <dbReference type="PROSITE" id="PS50188"/>
    </source>
</evidence>
<dbReference type="InterPro" id="IPR003877">
    <property type="entry name" value="SPRY_dom"/>
</dbReference>
<dbReference type="Pfam" id="PF00622">
    <property type="entry name" value="SPRY"/>
    <property type="match status" value="1"/>
</dbReference>
<dbReference type="Gene3D" id="2.60.120.920">
    <property type="match status" value="1"/>
</dbReference>
<dbReference type="InterPro" id="IPR013320">
    <property type="entry name" value="ConA-like_dom_sf"/>
</dbReference>
<dbReference type="InterPro" id="IPR035983">
    <property type="entry name" value="Hect_E3_ubiquitin_ligase"/>
</dbReference>
<dbReference type="Gene3D" id="3.30.2410.10">
    <property type="entry name" value="Hect, E3 ligase catalytic domain"/>
    <property type="match status" value="1"/>
</dbReference>
<protein>
    <submittedName>
        <fullName evidence="5">Uncharacterized protein</fullName>
    </submittedName>
</protein>
<comment type="caution">
    <text evidence="5">The sequence shown here is derived from an EMBL/GenBank/DDBJ whole genome shotgun (WGS) entry which is preliminary data.</text>
</comment>
<dbReference type="InterPro" id="IPR000569">
    <property type="entry name" value="HECT_dom"/>
</dbReference>
<evidence type="ECO:0000256" key="1">
    <source>
        <dbReference type="ARBA" id="ARBA00022786"/>
    </source>
</evidence>
<dbReference type="PANTHER" id="PTHR46654">
    <property type="entry name" value="E3 UBIQUITIN-PROTEIN LIGASE HECTD3"/>
    <property type="match status" value="1"/>
</dbReference>
<keyword evidence="1 2" id="KW-0833">Ubl conjugation pathway</keyword>
<evidence type="ECO:0000256" key="2">
    <source>
        <dbReference type="PROSITE-ProRule" id="PRU00104"/>
    </source>
</evidence>
<dbReference type="CDD" id="cd11709">
    <property type="entry name" value="SPRY"/>
    <property type="match status" value="1"/>
</dbReference>
<gene>
    <name evidence="5" type="ORF">GRG538_LOCUS22025</name>
</gene>
<dbReference type="InterPro" id="IPR043136">
    <property type="entry name" value="B30.2/SPRY_sf"/>
</dbReference>
<organism evidence="5 6">
    <name type="scientific">Rotaria socialis</name>
    <dbReference type="NCBI Taxonomy" id="392032"/>
    <lineage>
        <taxon>Eukaryota</taxon>
        <taxon>Metazoa</taxon>
        <taxon>Spiralia</taxon>
        <taxon>Gnathifera</taxon>
        <taxon>Rotifera</taxon>
        <taxon>Eurotatoria</taxon>
        <taxon>Bdelloidea</taxon>
        <taxon>Philodinida</taxon>
        <taxon>Philodinidae</taxon>
        <taxon>Rotaria</taxon>
    </lineage>
</organism>
<feature type="domain" description="HECT" evidence="4">
    <location>
        <begin position="2871"/>
        <end position="3223"/>
    </location>
</feature>
<dbReference type="InterPro" id="IPR042469">
    <property type="entry name" value="HECTD3"/>
</dbReference>
<feature type="active site" description="Glycyl thioester intermediate" evidence="2">
    <location>
        <position position="3190"/>
    </location>
</feature>
<dbReference type="Pfam" id="PF00632">
    <property type="entry name" value="HECT"/>
    <property type="match status" value="1"/>
</dbReference>
<evidence type="ECO:0000313" key="5">
    <source>
        <dbReference type="EMBL" id="CAF3587377.1"/>
    </source>
</evidence>
<name>A0A818MG24_9BILA</name>
<dbReference type="SMART" id="SM00119">
    <property type="entry name" value="HECTc"/>
    <property type="match status" value="1"/>
</dbReference>
<dbReference type="SUPFAM" id="SSF56204">
    <property type="entry name" value="Hect, E3 ligase catalytic domain"/>
    <property type="match status" value="1"/>
</dbReference>